<feature type="transmembrane region" description="Helical" evidence="1">
    <location>
        <begin position="103"/>
        <end position="120"/>
    </location>
</feature>
<comment type="caution">
    <text evidence="2">The sequence shown here is derived from an EMBL/GenBank/DDBJ whole genome shotgun (WGS) entry which is preliminary data.</text>
</comment>
<keyword evidence="1" id="KW-0812">Transmembrane</keyword>
<keyword evidence="1" id="KW-0472">Membrane</keyword>
<protein>
    <submittedName>
        <fullName evidence="2">Methyl-accepting chemotaxis protein</fullName>
    </submittedName>
</protein>
<keyword evidence="1" id="KW-1133">Transmembrane helix</keyword>
<feature type="non-terminal residue" evidence="2">
    <location>
        <position position="121"/>
    </location>
</feature>
<dbReference type="AlphaFoldDB" id="A0A562E3S8"/>
<feature type="transmembrane region" description="Helical" evidence="1">
    <location>
        <begin position="30"/>
        <end position="48"/>
    </location>
</feature>
<organism evidence="2 3">
    <name type="scientific">Pseudoxanthomonas taiwanensis J19</name>
    <dbReference type="NCBI Taxonomy" id="935569"/>
    <lineage>
        <taxon>Bacteria</taxon>
        <taxon>Pseudomonadati</taxon>
        <taxon>Pseudomonadota</taxon>
        <taxon>Gammaproteobacteria</taxon>
        <taxon>Lysobacterales</taxon>
        <taxon>Lysobacteraceae</taxon>
        <taxon>Pseudoxanthomonas</taxon>
    </lineage>
</organism>
<proteinExistence type="predicted"/>
<keyword evidence="3" id="KW-1185">Reference proteome</keyword>
<feature type="transmembrane region" description="Helical" evidence="1">
    <location>
        <begin position="54"/>
        <end position="72"/>
    </location>
</feature>
<sequence>MNHATSAARLTGRQPHDFLQEREAAADRPFLALACILATASLGVAAWRGEWSPALLAALPAAAVAVVLGRLARGTRTSRAVVALALMVLVATLAHQACDAADLRIGAIVLVAALLYYRDWL</sequence>
<accession>A0A562E3S8</accession>
<evidence type="ECO:0000256" key="1">
    <source>
        <dbReference type="SAM" id="Phobius"/>
    </source>
</evidence>
<name>A0A562E3S8_9GAMM</name>
<gene>
    <name evidence="2" type="ORF">L613_012400000010</name>
</gene>
<reference evidence="2 3" key="1">
    <citation type="submission" date="2019-07" db="EMBL/GenBank/DDBJ databases">
        <title>Genome sequencing of lignin-degrading bacterial isolates.</title>
        <authorList>
            <person name="Gladden J."/>
        </authorList>
    </citation>
    <scope>NUCLEOTIDE SEQUENCE [LARGE SCALE GENOMIC DNA]</scope>
    <source>
        <strain evidence="2 3">J19</strain>
    </source>
</reference>
<dbReference type="Proteomes" id="UP000321583">
    <property type="component" value="Unassembled WGS sequence"/>
</dbReference>
<dbReference type="EMBL" id="VLJS01000029">
    <property type="protein sequence ID" value="TWH16383.1"/>
    <property type="molecule type" value="Genomic_DNA"/>
</dbReference>
<evidence type="ECO:0000313" key="3">
    <source>
        <dbReference type="Proteomes" id="UP000321583"/>
    </source>
</evidence>
<feature type="transmembrane region" description="Helical" evidence="1">
    <location>
        <begin position="79"/>
        <end position="97"/>
    </location>
</feature>
<evidence type="ECO:0000313" key="2">
    <source>
        <dbReference type="EMBL" id="TWH16383.1"/>
    </source>
</evidence>